<accession>A0A2I7KB95</accession>
<comment type="similarity">
    <text evidence="1">Belongs to the SCO1/2 family.</text>
</comment>
<reference evidence="6 7" key="1">
    <citation type="journal article" date="2017" name="Front. Microbiol.">
        <title>Phaeobacter piscinae sp. nov., a species of the Roseobacter group and potential aquaculture probiont.</title>
        <authorList>
            <person name="Sonnenschein E.C."/>
            <person name="Phippen C.B.W."/>
            <person name="Nielsen K.F."/>
            <person name="Mateiu R.V."/>
            <person name="Melchiorsen J."/>
            <person name="Gram L."/>
            <person name="Overmann J."/>
            <person name="Freese H.M."/>
        </authorList>
    </citation>
    <scope>NUCLEOTIDE SEQUENCE [LARGE SCALE GENOMIC DNA]</scope>
    <source>
        <strain evidence="6 7">P88</strain>
    </source>
</reference>
<protein>
    <recommendedName>
        <fullName evidence="5">Thioredoxin domain-containing protein</fullName>
    </recommendedName>
</protein>
<evidence type="ECO:0000313" key="6">
    <source>
        <dbReference type="EMBL" id="AUQ99868.1"/>
    </source>
</evidence>
<dbReference type="SUPFAM" id="SSF52833">
    <property type="entry name" value="Thioredoxin-like"/>
    <property type="match status" value="1"/>
</dbReference>
<evidence type="ECO:0000313" key="7">
    <source>
        <dbReference type="Proteomes" id="UP000236447"/>
    </source>
</evidence>
<dbReference type="InterPro" id="IPR013766">
    <property type="entry name" value="Thioredoxin_domain"/>
</dbReference>
<evidence type="ECO:0000256" key="4">
    <source>
        <dbReference type="PIRSR" id="PIRSR603782-2"/>
    </source>
</evidence>
<dbReference type="RefSeq" id="WP_102855073.1">
    <property type="nucleotide sequence ID" value="NZ_CANLFJ010000005.1"/>
</dbReference>
<evidence type="ECO:0000256" key="2">
    <source>
        <dbReference type="ARBA" id="ARBA00023008"/>
    </source>
</evidence>
<gene>
    <name evidence="6" type="ORF">PhaeoP88_02513</name>
</gene>
<dbReference type="InterPro" id="IPR036249">
    <property type="entry name" value="Thioredoxin-like_sf"/>
</dbReference>
<feature type="disulfide bond" description="Redox-active" evidence="4">
    <location>
        <begin position="78"/>
        <end position="82"/>
    </location>
</feature>
<dbReference type="PANTHER" id="PTHR12151">
    <property type="entry name" value="ELECTRON TRANSPORT PROTIN SCO1/SENC FAMILY MEMBER"/>
    <property type="match status" value="1"/>
</dbReference>
<dbReference type="Gene3D" id="3.40.30.10">
    <property type="entry name" value="Glutaredoxin"/>
    <property type="match status" value="1"/>
</dbReference>
<dbReference type="InterPro" id="IPR003782">
    <property type="entry name" value="SCO1/SenC"/>
</dbReference>
<dbReference type="AlphaFoldDB" id="A0A2I7KB95"/>
<dbReference type="Proteomes" id="UP000236447">
    <property type="component" value="Chromosome"/>
</dbReference>
<dbReference type="PROSITE" id="PS51352">
    <property type="entry name" value="THIOREDOXIN_2"/>
    <property type="match status" value="1"/>
</dbReference>
<name>A0A2I7KB95_9RHOB</name>
<dbReference type="CDD" id="cd02968">
    <property type="entry name" value="SCO"/>
    <property type="match status" value="1"/>
</dbReference>
<evidence type="ECO:0000259" key="5">
    <source>
        <dbReference type="PROSITE" id="PS51352"/>
    </source>
</evidence>
<sequence length="199" mass="21555">MLARAFPSFLAALIGGGILWHATDGARAFTSETARRLDVARSPRPVPGVILEDMSGQRVPLLPQEGEVVLVEFIYTVCGDICQIAATDFAEVRGRLQAQDVKARLISVSFDPQRDTPEQMAIYGDAHEADGAVWTVARPEESDLDGLLELFDVTVIPDEWGGYQHNAAIHVIDGSGRFSAVFDTDAVEAVAAHLQEVQP</sequence>
<keyword evidence="3" id="KW-0479">Metal-binding</keyword>
<dbReference type="PANTHER" id="PTHR12151:SF25">
    <property type="entry name" value="LINALOOL DEHYDRATASE_ISOMERASE DOMAIN-CONTAINING PROTEIN"/>
    <property type="match status" value="1"/>
</dbReference>
<reference evidence="6 7" key="2">
    <citation type="journal article" date="2017" name="Genome Biol. Evol.">
        <title>Trajectories and Drivers of Genome Evolution in Surface-Associated Marine Phaeobacter.</title>
        <authorList>
            <person name="Freese H.M."/>
            <person name="Sikorski J."/>
            <person name="Bunk B."/>
            <person name="Scheuner C."/>
            <person name="Meier-Kolthoff J.P."/>
            <person name="Sproer C."/>
            <person name="Gram L."/>
            <person name="Overmann J."/>
        </authorList>
    </citation>
    <scope>NUCLEOTIDE SEQUENCE [LARGE SCALE GENOMIC DNA]</scope>
    <source>
        <strain evidence="6 7">P88</strain>
    </source>
</reference>
<evidence type="ECO:0000256" key="1">
    <source>
        <dbReference type="ARBA" id="ARBA00010996"/>
    </source>
</evidence>
<dbReference type="GO" id="GO:0046872">
    <property type="term" value="F:metal ion binding"/>
    <property type="evidence" value="ECO:0007669"/>
    <property type="project" value="UniProtKB-KW"/>
</dbReference>
<feature type="domain" description="Thioredoxin" evidence="5">
    <location>
        <begin position="40"/>
        <end position="199"/>
    </location>
</feature>
<feature type="binding site" evidence="3">
    <location>
        <position position="78"/>
    </location>
    <ligand>
        <name>Cu cation</name>
        <dbReference type="ChEBI" id="CHEBI:23378"/>
    </ligand>
</feature>
<proteinExistence type="inferred from homology"/>
<dbReference type="Pfam" id="PF02630">
    <property type="entry name" value="SCO1-SenC"/>
    <property type="match status" value="1"/>
</dbReference>
<keyword evidence="2 3" id="KW-0186">Copper</keyword>
<organism evidence="6 7">
    <name type="scientific">Phaeobacter inhibens</name>
    <dbReference type="NCBI Taxonomy" id="221822"/>
    <lineage>
        <taxon>Bacteria</taxon>
        <taxon>Pseudomonadati</taxon>
        <taxon>Pseudomonadota</taxon>
        <taxon>Alphaproteobacteria</taxon>
        <taxon>Rhodobacterales</taxon>
        <taxon>Roseobacteraceae</taxon>
        <taxon>Phaeobacter</taxon>
    </lineage>
</organism>
<keyword evidence="4" id="KW-1015">Disulfide bond</keyword>
<feature type="binding site" evidence="3">
    <location>
        <position position="82"/>
    </location>
    <ligand>
        <name>Cu cation</name>
        <dbReference type="ChEBI" id="CHEBI:23378"/>
    </ligand>
</feature>
<evidence type="ECO:0000256" key="3">
    <source>
        <dbReference type="PIRSR" id="PIRSR603782-1"/>
    </source>
</evidence>
<dbReference type="EMBL" id="CP010725">
    <property type="protein sequence ID" value="AUQ99868.1"/>
    <property type="molecule type" value="Genomic_DNA"/>
</dbReference>